<dbReference type="SUPFAM" id="SSF54427">
    <property type="entry name" value="NTF2-like"/>
    <property type="match status" value="1"/>
</dbReference>
<organism evidence="10 11">
    <name type="scientific">Dechloromonas hankyongensis</name>
    <dbReference type="NCBI Taxonomy" id="2908002"/>
    <lineage>
        <taxon>Bacteria</taxon>
        <taxon>Pseudomonadati</taxon>
        <taxon>Pseudomonadota</taxon>
        <taxon>Betaproteobacteria</taxon>
        <taxon>Rhodocyclales</taxon>
        <taxon>Azonexaceae</taxon>
        <taxon>Dechloromonas</taxon>
    </lineage>
</organism>
<dbReference type="Pfam" id="PF03734">
    <property type="entry name" value="YkuD"/>
    <property type="match status" value="1"/>
</dbReference>
<evidence type="ECO:0000256" key="5">
    <source>
        <dbReference type="ARBA" id="ARBA00022984"/>
    </source>
</evidence>
<feature type="chain" id="PRO_5045249341" evidence="8">
    <location>
        <begin position="23"/>
        <end position="432"/>
    </location>
</feature>
<feature type="domain" description="L,D-TPase catalytic" evidence="9">
    <location>
        <begin position="168"/>
        <end position="306"/>
    </location>
</feature>
<reference evidence="10" key="1">
    <citation type="submission" date="2022-01" db="EMBL/GenBank/DDBJ databases">
        <authorList>
            <person name="Jo J.-H."/>
            <person name="Im W.-T."/>
        </authorList>
    </citation>
    <scope>NUCLEOTIDE SEQUENCE</scope>
    <source>
        <strain evidence="10">XY25</strain>
    </source>
</reference>
<dbReference type="InterPro" id="IPR032710">
    <property type="entry name" value="NTF2-like_dom_sf"/>
</dbReference>
<evidence type="ECO:0000256" key="8">
    <source>
        <dbReference type="SAM" id="SignalP"/>
    </source>
</evidence>
<feature type="active site" description="Proton donor/acceptor" evidence="7">
    <location>
        <position position="264"/>
    </location>
</feature>
<evidence type="ECO:0000313" key="11">
    <source>
        <dbReference type="Proteomes" id="UP001165384"/>
    </source>
</evidence>
<dbReference type="PANTHER" id="PTHR36699:SF1">
    <property type="entry name" value="L,D-TRANSPEPTIDASE YAFK-RELATED"/>
    <property type="match status" value="1"/>
</dbReference>
<evidence type="ECO:0000256" key="7">
    <source>
        <dbReference type="PROSITE-ProRule" id="PRU01373"/>
    </source>
</evidence>
<feature type="signal peptide" evidence="8">
    <location>
        <begin position="1"/>
        <end position="22"/>
    </location>
</feature>
<evidence type="ECO:0000259" key="9">
    <source>
        <dbReference type="PROSITE" id="PS52029"/>
    </source>
</evidence>
<dbReference type="Gene3D" id="3.10.450.50">
    <property type="match status" value="1"/>
</dbReference>
<keyword evidence="11" id="KW-1185">Reference proteome</keyword>
<evidence type="ECO:0000256" key="3">
    <source>
        <dbReference type="ARBA" id="ARBA00022679"/>
    </source>
</evidence>
<dbReference type="SUPFAM" id="SSF141523">
    <property type="entry name" value="L,D-transpeptidase catalytic domain-like"/>
    <property type="match status" value="1"/>
</dbReference>
<keyword evidence="5 7" id="KW-0573">Peptidoglycan synthesis</keyword>
<evidence type="ECO:0000256" key="1">
    <source>
        <dbReference type="ARBA" id="ARBA00004752"/>
    </source>
</evidence>
<dbReference type="PANTHER" id="PTHR36699">
    <property type="entry name" value="LD-TRANSPEPTIDASE"/>
    <property type="match status" value="1"/>
</dbReference>
<dbReference type="InterPro" id="IPR005490">
    <property type="entry name" value="LD_TPept_cat_dom"/>
</dbReference>
<keyword evidence="3" id="KW-0808">Transferase</keyword>
<dbReference type="PROSITE" id="PS52029">
    <property type="entry name" value="LD_TPASE"/>
    <property type="match status" value="1"/>
</dbReference>
<dbReference type="Pfam" id="PF24125">
    <property type="entry name" value="Cds6_C"/>
    <property type="match status" value="1"/>
</dbReference>
<name>A0ABS9K0U5_9RHOO</name>
<evidence type="ECO:0000256" key="4">
    <source>
        <dbReference type="ARBA" id="ARBA00022960"/>
    </source>
</evidence>
<dbReference type="Proteomes" id="UP001165384">
    <property type="component" value="Unassembled WGS sequence"/>
</dbReference>
<protein>
    <submittedName>
        <fullName evidence="10">L,D-transpeptidase family protein</fullName>
    </submittedName>
</protein>
<comment type="pathway">
    <text evidence="1 7">Cell wall biogenesis; peptidoglycan biosynthesis.</text>
</comment>
<keyword evidence="6 7" id="KW-0961">Cell wall biogenesis/degradation</keyword>
<dbReference type="CDD" id="cd16913">
    <property type="entry name" value="YkuD_like"/>
    <property type="match status" value="1"/>
</dbReference>
<sequence>MRIKIRYLLLALAATVTAGAVAKLSDKPGDAKPAGNSPAAHTPLARSATDALAKTSPFSAMVSDSGPEETLARIFAEIEANRLSNALQLTEALLRQHPNYRLANLIKGDLLLAKAQPIQTFGALSTAPADKVADLRAEALVRLKAYREKPSTDFVPRYLLQMEQDQRYAIVVDTKRSRLYLYENDRKNGGRPRFVADYYVTHGKLGAEKLAEGDKKTPIGVYHVTANLPKQKLADLYGSGAFPLNYPNEWDKRQGRGGSGIWLHGTPSDTFARPPRASDGCVVLTNQDLDVVAKNLQVGLTPVIISDTVEWLSLDDWNHERNELTKTIEAWRADWESRDTARYLSHYSKRFKSGDQNFDDFAAQKKQVNASKEWIKVKVNNLSVFRNPGKEEVVVVGFEQDYRSNNLDNQMRKRQYWLREDGKWKIIYEGSA</sequence>
<proteinExistence type="inferred from homology"/>
<feature type="active site" description="Nucleophile" evidence="7">
    <location>
        <position position="281"/>
    </location>
</feature>
<dbReference type="InterPro" id="IPR056203">
    <property type="entry name" value="Cds6_C"/>
</dbReference>
<comment type="similarity">
    <text evidence="2">Belongs to the YkuD family.</text>
</comment>
<keyword evidence="4 7" id="KW-0133">Cell shape</keyword>
<evidence type="ECO:0000256" key="6">
    <source>
        <dbReference type="ARBA" id="ARBA00023316"/>
    </source>
</evidence>
<dbReference type="RefSeq" id="WP_275709067.1">
    <property type="nucleotide sequence ID" value="NZ_JAKLTN010000001.1"/>
</dbReference>
<evidence type="ECO:0000256" key="2">
    <source>
        <dbReference type="ARBA" id="ARBA00005992"/>
    </source>
</evidence>
<dbReference type="Gene3D" id="2.40.440.10">
    <property type="entry name" value="L,D-transpeptidase catalytic domain-like"/>
    <property type="match status" value="1"/>
</dbReference>
<keyword evidence="8" id="KW-0732">Signal</keyword>
<evidence type="ECO:0000313" key="10">
    <source>
        <dbReference type="EMBL" id="MCG2576778.1"/>
    </source>
</evidence>
<accession>A0ABS9K0U5</accession>
<dbReference type="EMBL" id="JAKLTN010000001">
    <property type="protein sequence ID" value="MCG2576778.1"/>
    <property type="molecule type" value="Genomic_DNA"/>
</dbReference>
<comment type="caution">
    <text evidence="10">The sequence shown here is derived from an EMBL/GenBank/DDBJ whole genome shotgun (WGS) entry which is preliminary data.</text>
</comment>
<gene>
    <name evidence="10" type="ORF">LZ012_07205</name>
</gene>
<dbReference type="InterPro" id="IPR038063">
    <property type="entry name" value="Transpep_catalytic_dom"/>
</dbReference>